<sequence length="83" mass="8777">MIATSTYRACPVVHTGDLAADLPGAIVPPAPIVDAPTGNRWAPCLDAVDPDAERAVAKRIARSDPREPTPGQLQLVLQALQRL</sequence>
<dbReference type="RefSeq" id="WP_193927165.1">
    <property type="nucleotide sequence ID" value="NZ_JADEYC010000007.1"/>
</dbReference>
<gene>
    <name evidence="1" type="ORF">IQ251_04595</name>
</gene>
<evidence type="ECO:0000313" key="1">
    <source>
        <dbReference type="EMBL" id="MBE9373726.1"/>
    </source>
</evidence>
<dbReference type="AlphaFoldDB" id="A0A929B7L9"/>
<comment type="caution">
    <text evidence="1">The sequence shown here is derived from an EMBL/GenBank/DDBJ whole genome shotgun (WGS) entry which is preliminary data.</text>
</comment>
<protein>
    <submittedName>
        <fullName evidence="1">Uncharacterized protein</fullName>
    </submittedName>
</protein>
<proteinExistence type="predicted"/>
<evidence type="ECO:0000313" key="2">
    <source>
        <dbReference type="Proteomes" id="UP000598360"/>
    </source>
</evidence>
<keyword evidence="2" id="KW-1185">Reference proteome</keyword>
<organism evidence="1 2">
    <name type="scientific">Saccharopolyspora montiporae</name>
    <dbReference type="NCBI Taxonomy" id="2781240"/>
    <lineage>
        <taxon>Bacteria</taxon>
        <taxon>Bacillati</taxon>
        <taxon>Actinomycetota</taxon>
        <taxon>Actinomycetes</taxon>
        <taxon>Pseudonocardiales</taxon>
        <taxon>Pseudonocardiaceae</taxon>
        <taxon>Saccharopolyspora</taxon>
    </lineage>
</organism>
<reference evidence="1" key="1">
    <citation type="submission" date="2020-10" db="EMBL/GenBank/DDBJ databases">
        <title>Diversity and distribution of actinomycetes associated with coral in the coast of Hainan.</title>
        <authorList>
            <person name="Li F."/>
        </authorList>
    </citation>
    <scope>NUCLEOTIDE SEQUENCE</scope>
    <source>
        <strain evidence="1">HNM0983</strain>
    </source>
</reference>
<dbReference type="Proteomes" id="UP000598360">
    <property type="component" value="Unassembled WGS sequence"/>
</dbReference>
<dbReference type="EMBL" id="JADEYC010000007">
    <property type="protein sequence ID" value="MBE9373726.1"/>
    <property type="molecule type" value="Genomic_DNA"/>
</dbReference>
<accession>A0A929B7L9</accession>
<name>A0A929B7L9_9PSEU</name>